<proteinExistence type="predicted"/>
<dbReference type="RefSeq" id="WP_035085730.1">
    <property type="nucleotide sequence ID" value="NZ_JQGC01000019.1"/>
</dbReference>
<sequence>MTDAKSFPKGGYRYAKGVFQYSAGVAAEPGFEIVRARFLKPVPLEEGFARIKNHLESAGRPLTAFAACELRSPKPFDEQGFLAFNKRYVEPLHAWGLIEGDENPVARSNVCPIADPPSEPSFHAFSYTIPSTRKEGTFIVAGGAEAPEGTASYEQHTVRLRDRSPDAIREKAQWVLAEAERRMASLGFGWNDCTATQLYTAYNVHHILEDEIWRRGAASAGLTWQYCRPPVDVLDYEMDMRGVSVEYVLS</sequence>
<dbReference type="EMBL" id="JQGC01000019">
    <property type="protein sequence ID" value="KFL29820.1"/>
    <property type="molecule type" value="Genomic_DNA"/>
</dbReference>
<evidence type="ECO:0000313" key="1">
    <source>
        <dbReference type="EMBL" id="KFL29820.1"/>
    </source>
</evidence>
<accession>A0A087LYW7</accession>
<name>A0A087LYW7_9HYPH</name>
<dbReference type="Proteomes" id="UP000028981">
    <property type="component" value="Unassembled WGS sequence"/>
</dbReference>
<comment type="caution">
    <text evidence="1">The sequence shown here is derived from an EMBL/GenBank/DDBJ whole genome shotgun (WGS) entry which is preliminary data.</text>
</comment>
<reference evidence="1 2" key="1">
    <citation type="submission" date="2014-08" db="EMBL/GenBank/DDBJ databases">
        <authorList>
            <person name="Hassan Y.I."/>
            <person name="Lepp D."/>
            <person name="Zhou T."/>
        </authorList>
    </citation>
    <scope>NUCLEOTIDE SEQUENCE [LARGE SCALE GENOMIC DNA]</scope>
    <source>
        <strain evidence="1 2">IFO13584</strain>
    </source>
</reference>
<dbReference type="STRING" id="46914.JP75_18645"/>
<gene>
    <name evidence="1" type="ORF">JP75_18645</name>
</gene>
<evidence type="ECO:0008006" key="3">
    <source>
        <dbReference type="Google" id="ProtNLM"/>
    </source>
</evidence>
<evidence type="ECO:0000313" key="2">
    <source>
        <dbReference type="Proteomes" id="UP000028981"/>
    </source>
</evidence>
<dbReference type="AlphaFoldDB" id="A0A087LYW7"/>
<keyword evidence="2" id="KW-1185">Reference proteome</keyword>
<dbReference type="OrthoDB" id="8125412at2"/>
<protein>
    <recommendedName>
        <fullName evidence="3">RidA family protein</fullName>
    </recommendedName>
</protein>
<organism evidence="1 2">
    <name type="scientific">Devosia riboflavina</name>
    <dbReference type="NCBI Taxonomy" id="46914"/>
    <lineage>
        <taxon>Bacteria</taxon>
        <taxon>Pseudomonadati</taxon>
        <taxon>Pseudomonadota</taxon>
        <taxon>Alphaproteobacteria</taxon>
        <taxon>Hyphomicrobiales</taxon>
        <taxon>Devosiaceae</taxon>
        <taxon>Devosia</taxon>
    </lineage>
</organism>